<organism evidence="2 4">
    <name type="scientific">Didymodactylos carnosus</name>
    <dbReference type="NCBI Taxonomy" id="1234261"/>
    <lineage>
        <taxon>Eukaryota</taxon>
        <taxon>Metazoa</taxon>
        <taxon>Spiralia</taxon>
        <taxon>Gnathifera</taxon>
        <taxon>Rotifera</taxon>
        <taxon>Eurotatoria</taxon>
        <taxon>Bdelloidea</taxon>
        <taxon>Philodinida</taxon>
        <taxon>Philodinidae</taxon>
        <taxon>Didymodactylos</taxon>
    </lineage>
</organism>
<evidence type="ECO:0000313" key="2">
    <source>
        <dbReference type="EMBL" id="CAF1606788.1"/>
    </source>
</evidence>
<name>A0A816BB96_9BILA</name>
<dbReference type="EMBL" id="CAJNOQ010037022">
    <property type="protein sequence ID" value="CAF1606788.1"/>
    <property type="molecule type" value="Genomic_DNA"/>
</dbReference>
<evidence type="ECO:0000313" key="4">
    <source>
        <dbReference type="Proteomes" id="UP000663829"/>
    </source>
</evidence>
<feature type="compositionally biased region" description="Polar residues" evidence="1">
    <location>
        <begin position="75"/>
        <end position="87"/>
    </location>
</feature>
<dbReference type="Proteomes" id="UP000681722">
    <property type="component" value="Unassembled WGS sequence"/>
</dbReference>
<proteinExistence type="predicted"/>
<feature type="region of interest" description="Disordered" evidence="1">
    <location>
        <begin position="108"/>
        <end position="129"/>
    </location>
</feature>
<keyword evidence="4" id="KW-1185">Reference proteome</keyword>
<comment type="caution">
    <text evidence="2">The sequence shown here is derived from an EMBL/GenBank/DDBJ whole genome shotgun (WGS) entry which is preliminary data.</text>
</comment>
<feature type="region of interest" description="Disordered" evidence="1">
    <location>
        <begin position="50"/>
        <end position="92"/>
    </location>
</feature>
<accession>A0A816BB96</accession>
<reference evidence="2" key="1">
    <citation type="submission" date="2021-02" db="EMBL/GenBank/DDBJ databases">
        <authorList>
            <person name="Nowell W R."/>
        </authorList>
    </citation>
    <scope>NUCLEOTIDE SEQUENCE</scope>
</reference>
<dbReference type="Proteomes" id="UP000663829">
    <property type="component" value="Unassembled WGS sequence"/>
</dbReference>
<dbReference type="AlphaFoldDB" id="A0A816BB96"/>
<dbReference type="EMBL" id="CAJOBC010103620">
    <property type="protein sequence ID" value="CAF4487082.1"/>
    <property type="molecule type" value="Genomic_DNA"/>
</dbReference>
<evidence type="ECO:0000256" key="1">
    <source>
        <dbReference type="SAM" id="MobiDB-lite"/>
    </source>
</evidence>
<evidence type="ECO:0000313" key="3">
    <source>
        <dbReference type="EMBL" id="CAF4487082.1"/>
    </source>
</evidence>
<sequence>MPSIYRPQIDGSIEIFSDKSESLLQDDNSGRDSPNYVEIHEKFIEDYMNQNSKRIKSSSSISNKTEEENDLQGDFQHTSPSPSSNETFSRRPSAKKLFEVNKWSEQQLQLKQRRSHPKNTTNASELLQYDEIKAATKELND</sequence>
<gene>
    <name evidence="2" type="ORF">GPM918_LOCUS42803</name>
    <name evidence="3" type="ORF">SRO942_LOCUS44135</name>
</gene>
<feature type="non-terminal residue" evidence="2">
    <location>
        <position position="141"/>
    </location>
</feature>
<protein>
    <submittedName>
        <fullName evidence="2">Uncharacterized protein</fullName>
    </submittedName>
</protein>